<dbReference type="CDD" id="cd00827">
    <property type="entry name" value="init_cond_enzymes"/>
    <property type="match status" value="1"/>
</dbReference>
<proteinExistence type="predicted"/>
<organism evidence="6 7">
    <name type="scientific">Streptomyces ferrugineus</name>
    <dbReference type="NCBI Taxonomy" id="1413221"/>
    <lineage>
        <taxon>Bacteria</taxon>
        <taxon>Bacillati</taxon>
        <taxon>Actinomycetota</taxon>
        <taxon>Actinomycetes</taxon>
        <taxon>Kitasatosporales</taxon>
        <taxon>Streptomycetaceae</taxon>
        <taxon>Streptomyces</taxon>
    </lineage>
</organism>
<evidence type="ECO:0000313" key="7">
    <source>
        <dbReference type="Proteomes" id="UP000594205"/>
    </source>
</evidence>
<protein>
    <submittedName>
        <fullName evidence="6">Ketoacyl-ACP synthase III family protein</fullName>
    </submittedName>
</protein>
<keyword evidence="7" id="KW-1185">Reference proteome</keyword>
<dbReference type="AlphaFoldDB" id="A0A7M2SKI1"/>
<keyword evidence="2" id="KW-0808">Transferase</keyword>
<dbReference type="KEGG" id="sfeu:IM697_37675"/>
<dbReference type="GO" id="GO:0044550">
    <property type="term" value="P:secondary metabolite biosynthetic process"/>
    <property type="evidence" value="ECO:0007669"/>
    <property type="project" value="TreeGrafter"/>
</dbReference>
<reference evidence="6 7" key="1">
    <citation type="submission" date="2020-10" db="EMBL/GenBank/DDBJ databases">
        <title>Streptomyces ferrugineus complate genome analysis.</title>
        <authorList>
            <person name="Anwar N."/>
        </authorList>
    </citation>
    <scope>NUCLEOTIDE SEQUENCE [LARGE SCALE GENOMIC DNA]</scope>
    <source>
        <strain evidence="6 7">CCTCC AA2014009</strain>
    </source>
</reference>
<dbReference type="RefSeq" id="WP_194040960.1">
    <property type="nucleotide sequence ID" value="NZ_CP063373.1"/>
</dbReference>
<dbReference type="Proteomes" id="UP000594205">
    <property type="component" value="Chromosome"/>
</dbReference>
<name>A0A7M2SKI1_9ACTN</name>
<dbReference type="InterPro" id="IPR016039">
    <property type="entry name" value="Thiolase-like"/>
</dbReference>
<dbReference type="GO" id="GO:0006633">
    <property type="term" value="P:fatty acid biosynthetic process"/>
    <property type="evidence" value="ECO:0007669"/>
    <property type="project" value="InterPro"/>
</dbReference>
<accession>A0A7M2SKI1</accession>
<dbReference type="InterPro" id="IPR013747">
    <property type="entry name" value="ACP_syn_III_C"/>
</dbReference>
<dbReference type="Gene3D" id="3.40.47.10">
    <property type="match status" value="2"/>
</dbReference>
<sequence>MRWDNIYLAGTGSYLPEQVQTAEQAVAEGLADADEVAAHGIRAVRVATPDETGPVMAAHAGRRAVERSGLSTEDFGLLIHSYVLHQGQEMWTPASYVQHETIGGTAPAVEVLQNSSGGLFSLEMAASHLAARPQPGAVLITTGDQHRLPYFDRWNSDDALAHGDGAGALVLSNQEGFARLLATVSYGDPSLEPFLRGTRGWTPAPFAEGRPIDLRGRIRDFMAQGEANLDIMGERIGSMSVRVLEDALKEAGTDLRSARFFVHPNINRATVEFAYHDALGVNPDTTTYEWARDLGHMGAGDHLISLDHVVAERGPRKGDLLIAMGATAGFVWTVAVLEFLVDLPARTA</sequence>
<dbReference type="PANTHER" id="PTHR34069:SF2">
    <property type="entry name" value="BETA-KETOACYL-[ACYL-CARRIER-PROTEIN] SYNTHASE III"/>
    <property type="match status" value="1"/>
</dbReference>
<evidence type="ECO:0000313" key="6">
    <source>
        <dbReference type="EMBL" id="QOV35721.1"/>
    </source>
</evidence>
<dbReference type="GO" id="GO:0004315">
    <property type="term" value="F:3-oxoacyl-[acyl-carrier-protein] synthase activity"/>
    <property type="evidence" value="ECO:0007669"/>
    <property type="project" value="InterPro"/>
</dbReference>
<feature type="domain" description="Beta-ketoacyl-[acyl-carrier-protein] synthase III N-terminal" evidence="5">
    <location>
        <begin position="113"/>
        <end position="185"/>
    </location>
</feature>
<evidence type="ECO:0000256" key="1">
    <source>
        <dbReference type="ARBA" id="ARBA00022490"/>
    </source>
</evidence>
<evidence type="ECO:0000259" key="4">
    <source>
        <dbReference type="Pfam" id="PF08541"/>
    </source>
</evidence>
<feature type="domain" description="Beta-ketoacyl-[acyl-carrier-protein] synthase III C-terminal" evidence="4">
    <location>
        <begin position="248"/>
        <end position="338"/>
    </location>
</feature>
<dbReference type="Pfam" id="PF08541">
    <property type="entry name" value="ACP_syn_III_C"/>
    <property type="match status" value="1"/>
</dbReference>
<evidence type="ECO:0000256" key="2">
    <source>
        <dbReference type="ARBA" id="ARBA00022679"/>
    </source>
</evidence>
<gene>
    <name evidence="6" type="ORF">IM697_37675</name>
</gene>
<dbReference type="InterPro" id="IPR013751">
    <property type="entry name" value="ACP_syn_III_N"/>
</dbReference>
<dbReference type="PANTHER" id="PTHR34069">
    <property type="entry name" value="3-OXOACYL-[ACYL-CARRIER-PROTEIN] SYNTHASE 3"/>
    <property type="match status" value="1"/>
</dbReference>
<dbReference type="EMBL" id="CP063373">
    <property type="protein sequence ID" value="QOV35721.1"/>
    <property type="molecule type" value="Genomic_DNA"/>
</dbReference>
<keyword evidence="3" id="KW-0012">Acyltransferase</keyword>
<dbReference type="Pfam" id="PF08545">
    <property type="entry name" value="ACP_syn_III"/>
    <property type="match status" value="1"/>
</dbReference>
<evidence type="ECO:0000259" key="5">
    <source>
        <dbReference type="Pfam" id="PF08545"/>
    </source>
</evidence>
<evidence type="ECO:0000256" key="3">
    <source>
        <dbReference type="ARBA" id="ARBA00023315"/>
    </source>
</evidence>
<dbReference type="SUPFAM" id="SSF53901">
    <property type="entry name" value="Thiolase-like"/>
    <property type="match status" value="1"/>
</dbReference>
<keyword evidence="1" id="KW-0963">Cytoplasm</keyword>